<dbReference type="GO" id="GO:0050821">
    <property type="term" value="P:protein stabilization"/>
    <property type="evidence" value="ECO:0007669"/>
    <property type="project" value="TreeGrafter"/>
</dbReference>
<proteinExistence type="inferred from homology"/>
<evidence type="ECO:0000256" key="2">
    <source>
        <dbReference type="ARBA" id="ARBA00022729"/>
    </source>
</evidence>
<gene>
    <name evidence="4" type="ORF">BJI46_08990</name>
</gene>
<dbReference type="InterPro" id="IPR005632">
    <property type="entry name" value="Chaperone_Skp"/>
</dbReference>
<protein>
    <recommendedName>
        <fullName evidence="6">OmpH family outer membrane protein</fullName>
    </recommendedName>
</protein>
<evidence type="ECO:0000256" key="1">
    <source>
        <dbReference type="ARBA" id="ARBA00009091"/>
    </source>
</evidence>
<comment type="similarity">
    <text evidence="1">Belongs to the Skp family.</text>
</comment>
<dbReference type="Gene3D" id="3.30.910.20">
    <property type="entry name" value="Skp domain"/>
    <property type="match status" value="1"/>
</dbReference>
<dbReference type="PANTHER" id="PTHR35089">
    <property type="entry name" value="CHAPERONE PROTEIN SKP"/>
    <property type="match status" value="1"/>
</dbReference>
<dbReference type="GO" id="GO:0051082">
    <property type="term" value="F:unfolded protein binding"/>
    <property type="evidence" value="ECO:0007669"/>
    <property type="project" value="InterPro"/>
</dbReference>
<evidence type="ECO:0000256" key="3">
    <source>
        <dbReference type="SAM" id="Coils"/>
    </source>
</evidence>
<sequence>MLAIGLSMTTAAFAEKYAVVDMQKAATDTNYMKAQKASLDAALKPQQQTHERLTKEITSLQNKAQAEGKNMKEADLRKLEQDYAAKMNAYNENAANMQKRVQTSLETINQTLGPKIEQVVENLRKQGGYSMVIDRKAVVSYDPSIDLTMQVTQQVNTVLK</sequence>
<dbReference type="STRING" id="1262585.BJI46_08990"/>
<reference evidence="4 5" key="1">
    <citation type="submission" date="2016-09" db="EMBL/GenBank/DDBJ databases">
        <authorList>
            <person name="Capua I."/>
            <person name="De Benedictis P."/>
            <person name="Joannis T."/>
            <person name="Lombin L.H."/>
            <person name="Cattoli G."/>
        </authorList>
    </citation>
    <scope>NUCLEOTIDE SEQUENCE [LARGE SCALE GENOMIC DNA]</scope>
    <source>
        <strain evidence="4 5">ANC 4671</strain>
    </source>
</reference>
<dbReference type="InterPro" id="IPR024930">
    <property type="entry name" value="Skp_dom_sf"/>
</dbReference>
<dbReference type="SMART" id="SM00935">
    <property type="entry name" value="OmpH"/>
    <property type="match status" value="1"/>
</dbReference>
<comment type="caution">
    <text evidence="4">The sequence shown here is derived from an EMBL/GenBank/DDBJ whole genome shotgun (WGS) entry which is preliminary data.</text>
</comment>
<keyword evidence="3" id="KW-0175">Coiled coil</keyword>
<dbReference type="GO" id="GO:0005829">
    <property type="term" value="C:cytosol"/>
    <property type="evidence" value="ECO:0007669"/>
    <property type="project" value="TreeGrafter"/>
</dbReference>
<keyword evidence="5" id="KW-1185">Reference proteome</keyword>
<evidence type="ECO:0000313" key="5">
    <source>
        <dbReference type="Proteomes" id="UP000185895"/>
    </source>
</evidence>
<evidence type="ECO:0008006" key="6">
    <source>
        <dbReference type="Google" id="ProtNLM"/>
    </source>
</evidence>
<keyword evidence="2" id="KW-0732">Signal</keyword>
<organism evidence="4 5">
    <name type="scientific">Acinetobacter qingfengensis</name>
    <dbReference type="NCBI Taxonomy" id="1262585"/>
    <lineage>
        <taxon>Bacteria</taxon>
        <taxon>Pseudomonadati</taxon>
        <taxon>Pseudomonadota</taxon>
        <taxon>Gammaproteobacteria</taxon>
        <taxon>Moraxellales</taxon>
        <taxon>Moraxellaceae</taxon>
        <taxon>Acinetobacter</taxon>
    </lineage>
</organism>
<accession>A0A1E7RE89</accession>
<name>A0A1E7RE89_9GAMM</name>
<dbReference type="Proteomes" id="UP000185895">
    <property type="component" value="Unassembled WGS sequence"/>
</dbReference>
<dbReference type="EMBL" id="MKKK01000006">
    <property type="protein sequence ID" value="OEY97606.1"/>
    <property type="molecule type" value="Genomic_DNA"/>
</dbReference>
<evidence type="ECO:0000313" key="4">
    <source>
        <dbReference type="EMBL" id="OEY97606.1"/>
    </source>
</evidence>
<dbReference type="AlphaFoldDB" id="A0A1E7RE89"/>
<dbReference type="SUPFAM" id="SSF111384">
    <property type="entry name" value="OmpH-like"/>
    <property type="match status" value="1"/>
</dbReference>
<dbReference type="PANTHER" id="PTHR35089:SF1">
    <property type="entry name" value="CHAPERONE PROTEIN SKP"/>
    <property type="match status" value="1"/>
</dbReference>
<dbReference type="Pfam" id="PF03938">
    <property type="entry name" value="OmpH"/>
    <property type="match status" value="1"/>
</dbReference>
<feature type="coiled-coil region" evidence="3">
    <location>
        <begin position="50"/>
        <end position="100"/>
    </location>
</feature>